<dbReference type="AlphaFoldDB" id="A0AAD5WV92"/>
<evidence type="ECO:0000313" key="11">
    <source>
        <dbReference type="Proteomes" id="UP001201980"/>
    </source>
</evidence>
<evidence type="ECO:0000256" key="7">
    <source>
        <dbReference type="PIRSR" id="PIRSR005639-1"/>
    </source>
</evidence>
<proteinExistence type="inferred from homology"/>
<feature type="active site" description="Charge relay system" evidence="7">
    <location>
        <position position="231"/>
    </location>
</feature>
<keyword evidence="11" id="KW-1185">Reference proteome</keyword>
<dbReference type="EC" id="3.5.1.2" evidence="2"/>
<keyword evidence="4" id="KW-0315">Glutamine amidotransferase</keyword>
<dbReference type="Pfam" id="PF01174">
    <property type="entry name" value="SNO"/>
    <property type="match status" value="2"/>
</dbReference>
<dbReference type="CDD" id="cd01749">
    <property type="entry name" value="GATase1_PB"/>
    <property type="match status" value="1"/>
</dbReference>
<protein>
    <recommendedName>
        <fullName evidence="2">glutaminase</fullName>
        <ecNumber evidence="2">3.5.1.2</ecNumber>
    </recommendedName>
</protein>
<keyword evidence="5" id="KW-0456">Lyase</keyword>
<dbReference type="PANTHER" id="PTHR31559:SF0">
    <property type="entry name" value="PYRIDOXAL 5'-PHOSPHATE SYNTHASE SUBUNIT SNO1-RELATED"/>
    <property type="match status" value="1"/>
</dbReference>
<evidence type="ECO:0000313" key="10">
    <source>
        <dbReference type="EMBL" id="KAJ2904391.1"/>
    </source>
</evidence>
<feature type="region of interest" description="Disordered" evidence="9">
    <location>
        <begin position="169"/>
        <end position="211"/>
    </location>
</feature>
<dbReference type="GO" id="GO:0005829">
    <property type="term" value="C:cytosol"/>
    <property type="evidence" value="ECO:0007669"/>
    <property type="project" value="TreeGrafter"/>
</dbReference>
<dbReference type="InterPro" id="IPR029062">
    <property type="entry name" value="Class_I_gatase-like"/>
</dbReference>
<gene>
    <name evidence="10" type="ORF">MKZ38_008176</name>
</gene>
<dbReference type="PROSITE" id="PS51130">
    <property type="entry name" value="PDXT_SNO_2"/>
    <property type="match status" value="1"/>
</dbReference>
<dbReference type="HAMAP" id="MF_01615">
    <property type="entry name" value="PdxT"/>
    <property type="match status" value="1"/>
</dbReference>
<accession>A0AAD5WV92</accession>
<dbReference type="GO" id="GO:0004359">
    <property type="term" value="F:glutaminase activity"/>
    <property type="evidence" value="ECO:0007669"/>
    <property type="project" value="UniProtKB-EC"/>
</dbReference>
<dbReference type="Gene3D" id="3.40.50.880">
    <property type="match status" value="1"/>
</dbReference>
<organism evidence="10 11">
    <name type="scientific">Zalerion maritima</name>
    <dbReference type="NCBI Taxonomy" id="339359"/>
    <lineage>
        <taxon>Eukaryota</taxon>
        <taxon>Fungi</taxon>
        <taxon>Dikarya</taxon>
        <taxon>Ascomycota</taxon>
        <taxon>Pezizomycotina</taxon>
        <taxon>Sordariomycetes</taxon>
        <taxon>Lulworthiomycetidae</taxon>
        <taxon>Lulworthiales</taxon>
        <taxon>Lulworthiaceae</taxon>
        <taxon>Zalerion</taxon>
    </lineage>
</organism>
<dbReference type="EMBL" id="JAKWBI020000055">
    <property type="protein sequence ID" value="KAJ2904391.1"/>
    <property type="molecule type" value="Genomic_DNA"/>
</dbReference>
<dbReference type="GO" id="GO:1903600">
    <property type="term" value="C:glutaminase complex"/>
    <property type="evidence" value="ECO:0007669"/>
    <property type="project" value="TreeGrafter"/>
</dbReference>
<dbReference type="PROSITE" id="PS51273">
    <property type="entry name" value="GATASE_TYPE_1"/>
    <property type="match status" value="1"/>
</dbReference>
<evidence type="ECO:0000256" key="5">
    <source>
        <dbReference type="ARBA" id="ARBA00023239"/>
    </source>
</evidence>
<dbReference type="GO" id="GO:0016829">
    <property type="term" value="F:lyase activity"/>
    <property type="evidence" value="ECO:0007669"/>
    <property type="project" value="UniProtKB-KW"/>
</dbReference>
<evidence type="ECO:0000256" key="6">
    <source>
        <dbReference type="ARBA" id="ARBA00049534"/>
    </source>
</evidence>
<evidence type="ECO:0000256" key="4">
    <source>
        <dbReference type="ARBA" id="ARBA00022962"/>
    </source>
</evidence>
<evidence type="ECO:0000256" key="2">
    <source>
        <dbReference type="ARBA" id="ARBA00012918"/>
    </source>
</evidence>
<evidence type="ECO:0000256" key="1">
    <source>
        <dbReference type="ARBA" id="ARBA00008345"/>
    </source>
</evidence>
<dbReference type="InterPro" id="IPR021196">
    <property type="entry name" value="PdxT/SNO_CS"/>
</dbReference>
<dbReference type="GO" id="GO:0008614">
    <property type="term" value="P:pyridoxine metabolic process"/>
    <property type="evidence" value="ECO:0007669"/>
    <property type="project" value="TreeGrafter"/>
</dbReference>
<evidence type="ECO:0000256" key="8">
    <source>
        <dbReference type="PIRSR" id="PIRSR005639-2"/>
    </source>
</evidence>
<name>A0AAD5WV92_9PEZI</name>
<evidence type="ECO:0000256" key="9">
    <source>
        <dbReference type="SAM" id="MobiDB-lite"/>
    </source>
</evidence>
<keyword evidence="3" id="KW-0378">Hydrolase</keyword>
<comment type="similarity">
    <text evidence="1">Belongs to the glutaminase PdxT/SNO family.</text>
</comment>
<feature type="binding site" evidence="8">
    <location>
        <begin position="57"/>
        <end position="59"/>
    </location>
    <ligand>
        <name>L-glutamine</name>
        <dbReference type="ChEBI" id="CHEBI:58359"/>
    </ligand>
</feature>
<evidence type="ECO:0000256" key="3">
    <source>
        <dbReference type="ARBA" id="ARBA00022801"/>
    </source>
</evidence>
<feature type="binding site" evidence="8">
    <location>
        <begin position="159"/>
        <end position="160"/>
    </location>
    <ligand>
        <name>L-glutamine</name>
        <dbReference type="ChEBI" id="CHEBI:58359"/>
    </ligand>
</feature>
<dbReference type="Proteomes" id="UP001201980">
    <property type="component" value="Unassembled WGS sequence"/>
</dbReference>
<feature type="binding site" evidence="8">
    <location>
        <position position="120"/>
    </location>
    <ligand>
        <name>L-glutamine</name>
        <dbReference type="ChEBI" id="CHEBI:58359"/>
    </ligand>
</feature>
<dbReference type="PANTHER" id="PTHR31559">
    <property type="entry name" value="PYRIDOXAL 5'-PHOSPHATE SYNTHASE SUBUNIT SNO"/>
    <property type="match status" value="1"/>
</dbReference>
<sequence length="257" mass="27541">MTLTVGVLALQGGFYEHINLLRKASRQLGPRGQDTKLIEVRNSTELSTCDALVIPGGESTTMALVAAQSGLLEPLRKFVKVDKKPVWGTCAGLILLAEAANDTKKGGQELVGGLAVRVHRNHFGRQVESFITDLSLPFLASSPGQNGSGTPAPYSGVFIRAPIVEALLTSEGSPDSPERSPVEIMGVLPGRRTKATAASTTAPDTKPGEVPKDLGDVIAVRQDNVFGTSFHPELTDDTRIHVWWLDQVVERVGGQWR</sequence>
<feature type="active site" description="Charge relay system" evidence="7">
    <location>
        <position position="233"/>
    </location>
</feature>
<comment type="caution">
    <text evidence="10">The sequence shown here is derived from an EMBL/GenBank/DDBJ whole genome shotgun (WGS) entry which is preliminary data.</text>
</comment>
<comment type="catalytic activity">
    <reaction evidence="6">
        <text>L-glutamine + H2O = L-glutamate + NH4(+)</text>
        <dbReference type="Rhea" id="RHEA:15889"/>
        <dbReference type="ChEBI" id="CHEBI:15377"/>
        <dbReference type="ChEBI" id="CHEBI:28938"/>
        <dbReference type="ChEBI" id="CHEBI:29985"/>
        <dbReference type="ChEBI" id="CHEBI:58359"/>
        <dbReference type="EC" id="3.5.1.2"/>
    </reaction>
</comment>
<feature type="active site" description="Nucleophile" evidence="7">
    <location>
        <position position="90"/>
    </location>
</feature>
<dbReference type="NCBIfam" id="TIGR03800">
    <property type="entry name" value="PLP_synth_Pdx2"/>
    <property type="match status" value="1"/>
</dbReference>
<dbReference type="PROSITE" id="PS01236">
    <property type="entry name" value="PDXT_SNO_1"/>
    <property type="match status" value="1"/>
</dbReference>
<reference evidence="10" key="1">
    <citation type="submission" date="2022-07" db="EMBL/GenBank/DDBJ databases">
        <title>Draft genome sequence of Zalerion maritima ATCC 34329, a (micro)plastics degrading marine fungus.</title>
        <authorList>
            <person name="Paco A."/>
            <person name="Goncalves M.F.M."/>
            <person name="Rocha-Santos T.A.P."/>
            <person name="Alves A."/>
        </authorList>
    </citation>
    <scope>NUCLEOTIDE SEQUENCE</scope>
    <source>
        <strain evidence="10">ATCC 34329</strain>
    </source>
</reference>
<dbReference type="PIRSF" id="PIRSF005639">
    <property type="entry name" value="Glut_amidoT_SNO"/>
    <property type="match status" value="1"/>
</dbReference>
<dbReference type="InterPro" id="IPR002161">
    <property type="entry name" value="PdxT/SNO"/>
</dbReference>
<dbReference type="GO" id="GO:0042823">
    <property type="term" value="P:pyridoxal phosphate biosynthetic process"/>
    <property type="evidence" value="ECO:0007669"/>
    <property type="project" value="InterPro"/>
</dbReference>
<dbReference type="SUPFAM" id="SSF52317">
    <property type="entry name" value="Class I glutamine amidotransferase-like"/>
    <property type="match status" value="1"/>
</dbReference>